<evidence type="ECO:0000313" key="4">
    <source>
        <dbReference type="Proteomes" id="UP000748756"/>
    </source>
</evidence>
<gene>
    <name evidence="3" type="ORF">BG015_001736</name>
</gene>
<comment type="caution">
    <text evidence="3">The sequence shown here is derived from an EMBL/GenBank/DDBJ whole genome shotgun (WGS) entry which is preliminary data.</text>
</comment>
<keyword evidence="2" id="KW-0472">Membrane</keyword>
<evidence type="ECO:0000313" key="3">
    <source>
        <dbReference type="EMBL" id="KAF9154160.1"/>
    </source>
</evidence>
<dbReference type="AlphaFoldDB" id="A0A9P5S483"/>
<dbReference type="EMBL" id="JAAAUQ010000132">
    <property type="protein sequence ID" value="KAF9154160.1"/>
    <property type="molecule type" value="Genomic_DNA"/>
</dbReference>
<evidence type="ECO:0000256" key="1">
    <source>
        <dbReference type="SAM" id="MobiDB-lite"/>
    </source>
</evidence>
<feature type="region of interest" description="Disordered" evidence="1">
    <location>
        <begin position="274"/>
        <end position="309"/>
    </location>
</feature>
<name>A0A9P5S483_9FUNG</name>
<feature type="transmembrane region" description="Helical" evidence="2">
    <location>
        <begin position="248"/>
        <end position="267"/>
    </location>
</feature>
<organism evidence="3 4">
    <name type="scientific">Linnemannia schmuckeri</name>
    <dbReference type="NCBI Taxonomy" id="64567"/>
    <lineage>
        <taxon>Eukaryota</taxon>
        <taxon>Fungi</taxon>
        <taxon>Fungi incertae sedis</taxon>
        <taxon>Mucoromycota</taxon>
        <taxon>Mortierellomycotina</taxon>
        <taxon>Mortierellomycetes</taxon>
        <taxon>Mortierellales</taxon>
        <taxon>Mortierellaceae</taxon>
        <taxon>Linnemannia</taxon>
    </lineage>
</organism>
<proteinExistence type="predicted"/>
<accession>A0A9P5S483</accession>
<keyword evidence="2" id="KW-0812">Transmembrane</keyword>
<protein>
    <submittedName>
        <fullName evidence="3">Uncharacterized protein</fullName>
    </submittedName>
</protein>
<dbReference type="Proteomes" id="UP000748756">
    <property type="component" value="Unassembled WGS sequence"/>
</dbReference>
<keyword evidence="4" id="KW-1185">Reference proteome</keyword>
<reference evidence="3" key="1">
    <citation type="journal article" date="2020" name="Fungal Divers.">
        <title>Resolving the Mortierellaceae phylogeny through synthesis of multi-gene phylogenetics and phylogenomics.</title>
        <authorList>
            <person name="Vandepol N."/>
            <person name="Liber J."/>
            <person name="Desiro A."/>
            <person name="Na H."/>
            <person name="Kennedy M."/>
            <person name="Barry K."/>
            <person name="Grigoriev I.V."/>
            <person name="Miller A.N."/>
            <person name="O'Donnell K."/>
            <person name="Stajich J.E."/>
            <person name="Bonito G."/>
        </authorList>
    </citation>
    <scope>NUCLEOTIDE SEQUENCE</scope>
    <source>
        <strain evidence="3">NRRL 6426</strain>
    </source>
</reference>
<feature type="compositionally biased region" description="Polar residues" evidence="1">
    <location>
        <begin position="287"/>
        <end position="296"/>
    </location>
</feature>
<dbReference type="OrthoDB" id="2444659at2759"/>
<keyword evidence="2" id="KW-1133">Transmembrane helix</keyword>
<sequence>MFGRAAVSDASDSKKAYGIRYDPAASMDKSFNFKRPGAWMNITVDGGYNWSGGLNRHALGYVNNGADNVLVHASISNMNKTVSLATVNDSTMTLSPTTLWSMLTRTAPVFYRIPLFMGWHYELWQSAMSTFTPLEKDQYSSIEFSLNGSLFTVKDPTNSTAIQSGKPFNGEVIDMDIFTPIGDGSGDGASTFALFKKEGTMYAFGNYSGSQETRIIDKISVTESYGTNPNPPPPPVQPSEPTILSTRGIVGIVVGVLVLAALTFLLGRRTSGRSKNKNKEAIKVDANLSQHNQPLGNNKKHPETQGSKDAANVHDIEGKYLDTAYPESQTGSTEILPMAPITPIHQYIQEQLQALHDQKRVLQDQLQALQSSNHP</sequence>
<evidence type="ECO:0000256" key="2">
    <source>
        <dbReference type="SAM" id="Phobius"/>
    </source>
</evidence>